<comment type="caution">
    <text evidence="3">The sequence shown here is derived from an EMBL/GenBank/DDBJ whole genome shotgun (WGS) entry which is preliminary data.</text>
</comment>
<dbReference type="Pfam" id="PF03881">
    <property type="entry name" value="Fructosamin_kin"/>
    <property type="match status" value="1"/>
</dbReference>
<organism evidence="3 4">
    <name type="scientific">Apiospora rasikravindrae</name>
    <dbReference type="NCBI Taxonomy" id="990691"/>
    <lineage>
        <taxon>Eukaryota</taxon>
        <taxon>Fungi</taxon>
        <taxon>Dikarya</taxon>
        <taxon>Ascomycota</taxon>
        <taxon>Pezizomycotina</taxon>
        <taxon>Sordariomycetes</taxon>
        <taxon>Xylariomycetidae</taxon>
        <taxon>Amphisphaeriales</taxon>
        <taxon>Apiosporaceae</taxon>
        <taxon>Apiospora</taxon>
    </lineage>
</organism>
<dbReference type="PANTHER" id="PTHR12149">
    <property type="entry name" value="FRUCTOSAMINE 3 KINASE-RELATED PROTEIN"/>
    <property type="match status" value="1"/>
</dbReference>
<protein>
    <recommendedName>
        <fullName evidence="1">protein-ribulosamine 3-kinase</fullName>
        <ecNumber evidence="1">2.7.1.172</ecNumber>
    </recommendedName>
</protein>
<keyword evidence="4" id="KW-1185">Reference proteome</keyword>
<reference evidence="3 4" key="1">
    <citation type="submission" date="2023-01" db="EMBL/GenBank/DDBJ databases">
        <title>Analysis of 21 Apiospora genomes using comparative genomics revels a genus with tremendous synthesis potential of carbohydrate active enzymes and secondary metabolites.</title>
        <authorList>
            <person name="Sorensen T."/>
        </authorList>
    </citation>
    <scope>NUCLEOTIDE SEQUENCE [LARGE SCALE GENOMIC DNA]</scope>
    <source>
        <strain evidence="3 4">CBS 33761</strain>
    </source>
</reference>
<dbReference type="InterPro" id="IPR016477">
    <property type="entry name" value="Fructo-/Ketosamine-3-kinase"/>
</dbReference>
<sequence length="351" mass="40268">FTRTDTNFEAEMATVAVEKGPKAPEIPGSEVPTHQVELIWHCLLVALPPGDTLITSEHYGKSAWSNTAKIVVRKQDGKLHNYFVKIIAGELAETRVLGEYSCMLELWKTMANIVPRPLAYGRCQSIEASYYVSDYLEIDHRRPDAAKLGAKIAQLHRASKSPTGQFGFHVTPYDGKLPLVADWDPSWVSFFGKLLKGVYQHDIALNGYWKELDDAMELVLTRAIPRLLGPLEENGRIVKPCLIHGDLWEENIGTEPRTGDLYIFDSCAYYAHHEMAVGMWRVDHHNMTDQEYRDQYFTNYEPDEPVEECDDRNRLYAVKERIMYSAHKPGDRAREQALEDMLYLIEKYVRN</sequence>
<dbReference type="PANTHER" id="PTHR12149:SF8">
    <property type="entry name" value="PROTEIN-RIBULOSAMINE 3-KINASE"/>
    <property type="match status" value="1"/>
</dbReference>
<evidence type="ECO:0000256" key="1">
    <source>
        <dbReference type="ARBA" id="ARBA00011961"/>
    </source>
</evidence>
<dbReference type="InterPro" id="IPR011009">
    <property type="entry name" value="Kinase-like_dom_sf"/>
</dbReference>
<gene>
    <name evidence="3" type="ORF">PG993_006424</name>
</gene>
<accession>A0ABR1T7A5</accession>
<dbReference type="EMBL" id="JAQQWK010000005">
    <property type="protein sequence ID" value="KAK8041901.1"/>
    <property type="molecule type" value="Genomic_DNA"/>
</dbReference>
<evidence type="ECO:0000256" key="2">
    <source>
        <dbReference type="ARBA" id="ARBA00048655"/>
    </source>
</evidence>
<proteinExistence type="predicted"/>
<evidence type="ECO:0000313" key="4">
    <source>
        <dbReference type="Proteomes" id="UP001444661"/>
    </source>
</evidence>
<feature type="non-terminal residue" evidence="3">
    <location>
        <position position="1"/>
    </location>
</feature>
<dbReference type="Proteomes" id="UP001444661">
    <property type="component" value="Unassembled WGS sequence"/>
</dbReference>
<evidence type="ECO:0000313" key="3">
    <source>
        <dbReference type="EMBL" id="KAK8041901.1"/>
    </source>
</evidence>
<comment type="catalytic activity">
    <reaction evidence="2">
        <text>N(6)-D-ribulosyl-L-lysyl-[protein] + ATP = N(6)-(3-O-phospho-D-ribulosyl)-L-lysyl-[protein] + ADP + H(+)</text>
        <dbReference type="Rhea" id="RHEA:48432"/>
        <dbReference type="Rhea" id="RHEA-COMP:12103"/>
        <dbReference type="Rhea" id="RHEA-COMP:12104"/>
        <dbReference type="ChEBI" id="CHEBI:15378"/>
        <dbReference type="ChEBI" id="CHEBI:30616"/>
        <dbReference type="ChEBI" id="CHEBI:90418"/>
        <dbReference type="ChEBI" id="CHEBI:90420"/>
        <dbReference type="ChEBI" id="CHEBI:456216"/>
        <dbReference type="EC" id="2.7.1.172"/>
    </reaction>
    <physiologicalReaction direction="left-to-right" evidence="2">
        <dbReference type="Rhea" id="RHEA:48433"/>
    </physiologicalReaction>
</comment>
<dbReference type="Gene3D" id="3.90.1200.10">
    <property type="match status" value="1"/>
</dbReference>
<name>A0ABR1T7A5_9PEZI</name>
<dbReference type="EC" id="2.7.1.172" evidence="1"/>
<dbReference type="SUPFAM" id="SSF56112">
    <property type="entry name" value="Protein kinase-like (PK-like)"/>
    <property type="match status" value="1"/>
</dbReference>